<comment type="similarity">
    <text evidence="8">Belongs to the ATPase delta chain family.</text>
</comment>
<protein>
    <recommendedName>
        <fullName evidence="8">ATP synthase subunit delta</fullName>
    </recommendedName>
    <alternativeName>
        <fullName evidence="8">ATP synthase F(1) sector subunit delta</fullName>
    </alternativeName>
    <alternativeName>
        <fullName evidence="8">F-type ATPase subunit delta</fullName>
        <shortName evidence="8">F-ATPase subunit delta</shortName>
    </alternativeName>
</protein>
<dbReference type="PANTHER" id="PTHR11910">
    <property type="entry name" value="ATP SYNTHASE DELTA CHAIN"/>
    <property type="match status" value="1"/>
</dbReference>
<reference evidence="9 12" key="2">
    <citation type="submission" date="2020-08" db="EMBL/GenBank/DDBJ databases">
        <title>Genomic Encyclopedia of Type Strains, Phase IV (KMG-V): Genome sequencing to study the core and pangenomes of soil and plant-associated prokaryotes.</title>
        <authorList>
            <person name="Whitman W."/>
        </authorList>
    </citation>
    <scope>NUCLEOTIDE SEQUENCE [LARGE SCALE GENOMIC DNA]</scope>
    <source>
        <strain evidence="9 12">B3ACCR2</strain>
    </source>
</reference>
<evidence type="ECO:0000313" key="9">
    <source>
        <dbReference type="EMBL" id="MBB2985387.1"/>
    </source>
</evidence>
<dbReference type="HAMAP" id="MF_01416">
    <property type="entry name" value="ATP_synth_delta_bact"/>
    <property type="match status" value="1"/>
</dbReference>
<gene>
    <name evidence="8" type="primary">atpH</name>
    <name evidence="10" type="ORF">DFJ68_0776</name>
    <name evidence="9" type="ORF">FHW14_000527</name>
</gene>
<evidence type="ECO:0000313" key="11">
    <source>
        <dbReference type="Proteomes" id="UP000278440"/>
    </source>
</evidence>
<dbReference type="Proteomes" id="UP000590811">
    <property type="component" value="Unassembled WGS sequence"/>
</dbReference>
<comment type="caution">
    <text evidence="10">The sequence shown here is derived from an EMBL/GenBank/DDBJ whole genome shotgun (WGS) entry which is preliminary data.</text>
</comment>
<evidence type="ECO:0000256" key="8">
    <source>
        <dbReference type="HAMAP-Rule" id="MF_01416"/>
    </source>
</evidence>
<keyword evidence="7 8" id="KW-0066">ATP synthesis</keyword>
<comment type="subcellular location">
    <subcellularLocation>
        <location evidence="8">Cell membrane</location>
        <topology evidence="8">Peripheral membrane protein</topology>
    </subcellularLocation>
    <subcellularLocation>
        <location evidence="1">Membrane</location>
    </subcellularLocation>
</comment>
<proteinExistence type="inferred from homology"/>
<comment type="function">
    <text evidence="8">F(1)F(0) ATP synthase produces ATP from ADP in the presence of a proton or sodium gradient. F-type ATPases consist of two structural domains, F(1) containing the extramembraneous catalytic core and F(0) containing the membrane proton channel, linked together by a central stalk and a peripheral stalk. During catalysis, ATP synthesis in the catalytic domain of F(1) is coupled via a rotary mechanism of the central stalk subunits to proton translocation.</text>
</comment>
<evidence type="ECO:0000256" key="6">
    <source>
        <dbReference type="ARBA" id="ARBA00023196"/>
    </source>
</evidence>
<dbReference type="GO" id="GO:0045259">
    <property type="term" value="C:proton-transporting ATP synthase complex"/>
    <property type="evidence" value="ECO:0007669"/>
    <property type="project" value="UniProtKB-KW"/>
</dbReference>
<evidence type="ECO:0000256" key="7">
    <source>
        <dbReference type="ARBA" id="ARBA00023310"/>
    </source>
</evidence>
<evidence type="ECO:0000256" key="2">
    <source>
        <dbReference type="ARBA" id="ARBA00022448"/>
    </source>
</evidence>
<dbReference type="GO" id="GO:0046933">
    <property type="term" value="F:proton-transporting ATP synthase activity, rotational mechanism"/>
    <property type="evidence" value="ECO:0007669"/>
    <property type="project" value="UniProtKB-UniRule"/>
</dbReference>
<dbReference type="GO" id="GO:0005886">
    <property type="term" value="C:plasma membrane"/>
    <property type="evidence" value="ECO:0007669"/>
    <property type="project" value="UniProtKB-SubCell"/>
</dbReference>
<dbReference type="Proteomes" id="UP000278440">
    <property type="component" value="Unassembled WGS sequence"/>
</dbReference>
<dbReference type="EMBL" id="RBXT01000001">
    <property type="protein sequence ID" value="RKT77355.1"/>
    <property type="molecule type" value="Genomic_DNA"/>
</dbReference>
<evidence type="ECO:0000256" key="5">
    <source>
        <dbReference type="ARBA" id="ARBA00023136"/>
    </source>
</evidence>
<keyword evidence="2 8" id="KW-0813">Transport</keyword>
<comment type="function">
    <text evidence="8">This protein is part of the stalk that links CF(0) to CF(1). It either transmits conformational changes from CF(0) to CF(1) or is implicated in proton conduction.</text>
</comment>
<dbReference type="InterPro" id="IPR000711">
    <property type="entry name" value="ATPase_OSCP/dsu"/>
</dbReference>
<keyword evidence="3 8" id="KW-0375">Hydrogen ion transport</keyword>
<keyword evidence="5 8" id="KW-0472">Membrane</keyword>
<name>A0A495XW40_9MICO</name>
<dbReference type="OrthoDB" id="5242917at2"/>
<evidence type="ECO:0000256" key="3">
    <source>
        <dbReference type="ARBA" id="ARBA00022781"/>
    </source>
</evidence>
<evidence type="ECO:0000313" key="10">
    <source>
        <dbReference type="EMBL" id="RKT77355.1"/>
    </source>
</evidence>
<dbReference type="NCBIfam" id="TIGR01145">
    <property type="entry name" value="ATP_synt_delta"/>
    <property type="match status" value="1"/>
</dbReference>
<dbReference type="RefSeq" id="WP_121031176.1">
    <property type="nucleotide sequence ID" value="NZ_JACHVT010000001.1"/>
</dbReference>
<organism evidence="10 11">
    <name type="scientific">Terracoccus luteus</name>
    <dbReference type="NCBI Taxonomy" id="53356"/>
    <lineage>
        <taxon>Bacteria</taxon>
        <taxon>Bacillati</taxon>
        <taxon>Actinomycetota</taxon>
        <taxon>Actinomycetes</taxon>
        <taxon>Micrococcales</taxon>
        <taxon>Intrasporangiaceae</taxon>
        <taxon>Terracoccus</taxon>
    </lineage>
</organism>
<dbReference type="PRINTS" id="PR00125">
    <property type="entry name" value="ATPASEDELTA"/>
</dbReference>
<accession>A0A495XW40</accession>
<sequence>MQGPSRAASVESRGGFTAALAGGADPATLANELFSVVALLDGNVTLRRAVADPSREGSEKADLVQRLLGGRIGDAAVSVVKAVAAQRWSTERDLTDTLETFAVESVVAGAETGDRVDRVEDELFRFERIVAADPGLAAALADTSASTERRLSLVDRLLGGKVTDETMLLARQAVSAPRGRRFAASVEGFLAAAAARRDQQTATVISALPLGDDERGRLVAGLSSIYGGRVHLNTVVDPRVMGGIRVEIGDEVIDGTVIRKLEGARRAMGVS</sequence>
<keyword evidence="4 8" id="KW-0406">Ion transport</keyword>
<keyword evidence="8" id="KW-1003">Cell membrane</keyword>
<dbReference type="NCBIfam" id="NF009967">
    <property type="entry name" value="PRK13430.1"/>
    <property type="match status" value="1"/>
</dbReference>
<reference evidence="10 11" key="1">
    <citation type="submission" date="2018-10" db="EMBL/GenBank/DDBJ databases">
        <title>Sequencing the genomes of 1000 actinobacteria strains.</title>
        <authorList>
            <person name="Klenk H.-P."/>
        </authorList>
    </citation>
    <scope>NUCLEOTIDE SEQUENCE [LARGE SCALE GENOMIC DNA]</scope>
    <source>
        <strain evidence="10 11">DSM 44267</strain>
    </source>
</reference>
<evidence type="ECO:0000256" key="4">
    <source>
        <dbReference type="ARBA" id="ARBA00023065"/>
    </source>
</evidence>
<evidence type="ECO:0000313" key="12">
    <source>
        <dbReference type="Proteomes" id="UP000590811"/>
    </source>
</evidence>
<dbReference type="Pfam" id="PF00213">
    <property type="entry name" value="OSCP"/>
    <property type="match status" value="1"/>
</dbReference>
<evidence type="ECO:0000256" key="1">
    <source>
        <dbReference type="ARBA" id="ARBA00004370"/>
    </source>
</evidence>
<dbReference type="AlphaFoldDB" id="A0A495XW40"/>
<dbReference type="EMBL" id="JACHVT010000001">
    <property type="protein sequence ID" value="MBB2985387.1"/>
    <property type="molecule type" value="Genomic_DNA"/>
</dbReference>
<keyword evidence="11" id="KW-1185">Reference proteome</keyword>
<keyword evidence="6 8" id="KW-0139">CF(1)</keyword>
<dbReference type="InterPro" id="IPR020781">
    <property type="entry name" value="ATPase_OSCP/d_CS"/>
</dbReference>
<dbReference type="PROSITE" id="PS00389">
    <property type="entry name" value="ATPASE_DELTA"/>
    <property type="match status" value="1"/>
</dbReference>